<reference evidence="2" key="1">
    <citation type="submission" date="2020-10" db="EMBL/GenBank/DDBJ databases">
        <authorList>
            <person name="Gilroy R."/>
        </authorList>
    </citation>
    <scope>NUCLEOTIDE SEQUENCE</scope>
    <source>
        <strain evidence="2">8207</strain>
    </source>
</reference>
<keyword evidence="1" id="KW-0732">Signal</keyword>
<name>A0A9D9GSE7_9PROT</name>
<sequence>MFNKLFVSISLCLMPSVVMAVTMYREVCPDGYVTVERPYVKLMNGLCMMPYTCSPFVNDAYSCLYGTPNNICYLYAEPSRYTESSGVVFKLTNMCPINGGTGIASYGVTKCVNAYSGGNASLINQNCKSFTGLTNSPDSIKVCDNSEYVMLGACSTTAASGISVQTDIEQGVGGNYCWCRMISPAVSDWAFYQDYSDEASCLKNCGQMCSRVSISFGRVLMYSENWY</sequence>
<dbReference type="AlphaFoldDB" id="A0A9D9GSE7"/>
<evidence type="ECO:0008006" key="4">
    <source>
        <dbReference type="Google" id="ProtNLM"/>
    </source>
</evidence>
<dbReference type="Proteomes" id="UP000823630">
    <property type="component" value="Unassembled WGS sequence"/>
</dbReference>
<organism evidence="2 3">
    <name type="scientific">Candidatus Enterousia avistercoris</name>
    <dbReference type="NCBI Taxonomy" id="2840788"/>
    <lineage>
        <taxon>Bacteria</taxon>
        <taxon>Pseudomonadati</taxon>
        <taxon>Pseudomonadota</taxon>
        <taxon>Alphaproteobacteria</taxon>
        <taxon>Candidatus Enterousia</taxon>
    </lineage>
</organism>
<gene>
    <name evidence="2" type="ORF">IAC69_03400</name>
</gene>
<proteinExistence type="predicted"/>
<evidence type="ECO:0000313" key="2">
    <source>
        <dbReference type="EMBL" id="MBO8425495.1"/>
    </source>
</evidence>
<reference evidence="2" key="2">
    <citation type="journal article" date="2021" name="PeerJ">
        <title>Extensive microbial diversity within the chicken gut microbiome revealed by metagenomics and culture.</title>
        <authorList>
            <person name="Gilroy R."/>
            <person name="Ravi A."/>
            <person name="Getino M."/>
            <person name="Pursley I."/>
            <person name="Horton D.L."/>
            <person name="Alikhan N.F."/>
            <person name="Baker D."/>
            <person name="Gharbi K."/>
            <person name="Hall N."/>
            <person name="Watson M."/>
            <person name="Adriaenssens E.M."/>
            <person name="Foster-Nyarko E."/>
            <person name="Jarju S."/>
            <person name="Secka A."/>
            <person name="Antonio M."/>
            <person name="Oren A."/>
            <person name="Chaudhuri R.R."/>
            <person name="La Ragione R."/>
            <person name="Hildebrand F."/>
            <person name="Pallen M.J."/>
        </authorList>
    </citation>
    <scope>NUCLEOTIDE SEQUENCE</scope>
    <source>
        <strain evidence="2">8207</strain>
    </source>
</reference>
<evidence type="ECO:0000256" key="1">
    <source>
        <dbReference type="SAM" id="SignalP"/>
    </source>
</evidence>
<feature type="signal peptide" evidence="1">
    <location>
        <begin position="1"/>
        <end position="20"/>
    </location>
</feature>
<evidence type="ECO:0000313" key="3">
    <source>
        <dbReference type="Proteomes" id="UP000823630"/>
    </source>
</evidence>
<dbReference type="EMBL" id="JADINC010000053">
    <property type="protein sequence ID" value="MBO8425495.1"/>
    <property type="molecule type" value="Genomic_DNA"/>
</dbReference>
<comment type="caution">
    <text evidence="2">The sequence shown here is derived from an EMBL/GenBank/DDBJ whole genome shotgun (WGS) entry which is preliminary data.</text>
</comment>
<feature type="chain" id="PRO_5038383957" description="IncF plasmid conjugative transfer protein TraN" evidence="1">
    <location>
        <begin position="21"/>
        <end position="227"/>
    </location>
</feature>
<accession>A0A9D9GSE7</accession>
<protein>
    <recommendedName>
        <fullName evidence="4">IncF plasmid conjugative transfer protein TraN</fullName>
    </recommendedName>
</protein>